<protein>
    <submittedName>
        <fullName evidence="1">IS1380 family transposase</fullName>
    </submittedName>
</protein>
<evidence type="ECO:0000313" key="2">
    <source>
        <dbReference type="Proteomes" id="UP000584642"/>
    </source>
</evidence>
<comment type="caution">
    <text evidence="1">The sequence shown here is derived from an EMBL/GenBank/DDBJ whole genome shotgun (WGS) entry which is preliminary data.</text>
</comment>
<sequence length="77" mass="8063">MADPTLPLAGLSPVDGNSVVVRFDGGHLSLEGGRLALREVTRRLKVTERLAACVMTLGGQGAVAAEGGRLWRVRALP</sequence>
<feature type="non-terminal residue" evidence="1">
    <location>
        <position position="77"/>
    </location>
</feature>
<dbReference type="Proteomes" id="UP000584642">
    <property type="component" value="Unassembled WGS sequence"/>
</dbReference>
<gene>
    <name evidence="1" type="ORF">HND93_36345</name>
</gene>
<organism evidence="1 2">
    <name type="scientific">Azospirillum oleiclasticum</name>
    <dbReference type="NCBI Taxonomy" id="2735135"/>
    <lineage>
        <taxon>Bacteria</taxon>
        <taxon>Pseudomonadati</taxon>
        <taxon>Pseudomonadota</taxon>
        <taxon>Alphaproteobacteria</taxon>
        <taxon>Rhodospirillales</taxon>
        <taxon>Azospirillaceae</taxon>
        <taxon>Azospirillum</taxon>
    </lineage>
</organism>
<keyword evidence="2" id="KW-1185">Reference proteome</keyword>
<dbReference type="EMBL" id="JABFDB010000076">
    <property type="protein sequence ID" value="NYZ25198.1"/>
    <property type="molecule type" value="Genomic_DNA"/>
</dbReference>
<evidence type="ECO:0000313" key="1">
    <source>
        <dbReference type="EMBL" id="NYZ25198.1"/>
    </source>
</evidence>
<reference evidence="1 2" key="1">
    <citation type="submission" date="2020-05" db="EMBL/GenBank/DDBJ databases">
        <title>Azospirillum oleiclasticum sp. nov, a nitrogen-fixing and heavy crude oil-emulsifying bacterium isolated from the crude oil of Yumen Oilfield.</title>
        <authorList>
            <person name="Wu D."/>
            <person name="Cai M."/>
            <person name="Zhang X."/>
        </authorList>
    </citation>
    <scope>NUCLEOTIDE SEQUENCE [LARGE SCALE GENOMIC DNA]</scope>
    <source>
        <strain evidence="1 2">ROY-1-1-2</strain>
    </source>
</reference>
<proteinExistence type="predicted"/>
<name>A0ABX2TLJ9_9PROT</name>
<accession>A0ABX2TLJ9</accession>